<comment type="caution">
    <text evidence="2">The sequence shown here is derived from an EMBL/GenBank/DDBJ whole genome shotgun (WGS) entry which is preliminary data.</text>
</comment>
<feature type="transmembrane region" description="Helical" evidence="1">
    <location>
        <begin position="117"/>
        <end position="135"/>
    </location>
</feature>
<feature type="transmembrane region" description="Helical" evidence="1">
    <location>
        <begin position="57"/>
        <end position="77"/>
    </location>
</feature>
<gene>
    <name evidence="2" type="ORF">E4U82_02485</name>
</gene>
<keyword evidence="3" id="KW-1185">Reference proteome</keyword>
<keyword evidence="1" id="KW-0812">Transmembrane</keyword>
<keyword evidence="1" id="KW-0472">Membrane</keyword>
<dbReference type="Proteomes" id="UP000298484">
    <property type="component" value="Unassembled WGS sequence"/>
</dbReference>
<dbReference type="OrthoDB" id="1443299at2"/>
<name>A0A4Y9AE32_9BACI</name>
<keyword evidence="1" id="KW-1133">Transmembrane helix</keyword>
<evidence type="ECO:0000256" key="1">
    <source>
        <dbReference type="SAM" id="Phobius"/>
    </source>
</evidence>
<proteinExistence type="predicted"/>
<evidence type="ECO:0000313" key="3">
    <source>
        <dbReference type="Proteomes" id="UP000298484"/>
    </source>
</evidence>
<dbReference type="AlphaFoldDB" id="A0A4Y9AE32"/>
<feature type="transmembrane region" description="Helical" evidence="1">
    <location>
        <begin position="84"/>
        <end position="105"/>
    </location>
</feature>
<accession>A0A4Y9AE32</accession>
<dbReference type="EMBL" id="SRHY01000002">
    <property type="protein sequence ID" value="TFJ94148.1"/>
    <property type="molecule type" value="Genomic_DNA"/>
</dbReference>
<protein>
    <submittedName>
        <fullName evidence="2">Uncharacterized protein</fullName>
    </submittedName>
</protein>
<evidence type="ECO:0000313" key="2">
    <source>
        <dbReference type="EMBL" id="TFJ94148.1"/>
    </source>
</evidence>
<reference evidence="2 3" key="1">
    <citation type="submission" date="2019-03" db="EMBL/GenBank/DDBJ databases">
        <title>Genome sequence of Lentibacillus salicampi ATCC BAA-719.</title>
        <authorList>
            <person name="Maclea K.S."/>
            <person name="Simoes Junior M."/>
        </authorList>
    </citation>
    <scope>NUCLEOTIDE SEQUENCE [LARGE SCALE GENOMIC DNA]</scope>
    <source>
        <strain evidence="2 3">ATCC BAA-719</strain>
    </source>
</reference>
<organism evidence="2 3">
    <name type="scientific">Lentibacillus salicampi</name>
    <dbReference type="NCBI Taxonomy" id="175306"/>
    <lineage>
        <taxon>Bacteria</taxon>
        <taxon>Bacillati</taxon>
        <taxon>Bacillota</taxon>
        <taxon>Bacilli</taxon>
        <taxon>Bacillales</taxon>
        <taxon>Bacillaceae</taxon>
        <taxon>Lentibacillus</taxon>
    </lineage>
</organism>
<sequence>MKRIVRLSFIGMISGVILMSLLKAVQLLTGSQAYVLLFNTDYVPLLHDWGPENIGGIAFHFVFCIASVVALFYLLIIIRAERSLTAYFLIYTAGSAILYSLTGLTERPPDPGNVTSWGYWTAAHAVYAVVVGWLVKTRA</sequence>